<dbReference type="SMART" id="SM00249">
    <property type="entry name" value="PHD"/>
    <property type="match status" value="1"/>
</dbReference>
<name>A0AAU9TQN1_EUPED</name>
<dbReference type="PROSITE" id="PS01359">
    <property type="entry name" value="ZF_PHD_1"/>
    <property type="match status" value="1"/>
</dbReference>
<dbReference type="SUPFAM" id="SSF57903">
    <property type="entry name" value="FYVE/PHD zinc finger"/>
    <property type="match status" value="1"/>
</dbReference>
<feature type="compositionally biased region" description="Basic and acidic residues" evidence="5">
    <location>
        <begin position="517"/>
        <end position="543"/>
    </location>
</feature>
<dbReference type="Proteomes" id="UP001153954">
    <property type="component" value="Unassembled WGS sequence"/>
</dbReference>
<keyword evidence="2" id="KW-0479">Metal-binding</keyword>
<organism evidence="7 8">
    <name type="scientific">Euphydryas editha</name>
    <name type="common">Edith's checkerspot</name>
    <dbReference type="NCBI Taxonomy" id="104508"/>
    <lineage>
        <taxon>Eukaryota</taxon>
        <taxon>Metazoa</taxon>
        <taxon>Ecdysozoa</taxon>
        <taxon>Arthropoda</taxon>
        <taxon>Hexapoda</taxon>
        <taxon>Insecta</taxon>
        <taxon>Pterygota</taxon>
        <taxon>Neoptera</taxon>
        <taxon>Endopterygota</taxon>
        <taxon>Lepidoptera</taxon>
        <taxon>Glossata</taxon>
        <taxon>Ditrysia</taxon>
        <taxon>Papilionoidea</taxon>
        <taxon>Nymphalidae</taxon>
        <taxon>Nymphalinae</taxon>
        <taxon>Euphydryas</taxon>
    </lineage>
</organism>
<evidence type="ECO:0000256" key="1">
    <source>
        <dbReference type="ARBA" id="ARBA00004123"/>
    </source>
</evidence>
<dbReference type="PANTHER" id="PTHR19303:SF71">
    <property type="entry name" value="ZINC FINGER PHD-TYPE DOMAIN-CONTAINING PROTEIN"/>
    <property type="match status" value="1"/>
</dbReference>
<evidence type="ECO:0000256" key="5">
    <source>
        <dbReference type="SAM" id="MobiDB-lite"/>
    </source>
</evidence>
<dbReference type="CDD" id="cd15489">
    <property type="entry name" value="PHD_SF"/>
    <property type="match status" value="1"/>
</dbReference>
<keyword evidence="3" id="KW-0863">Zinc-finger</keyword>
<comment type="subcellular location">
    <subcellularLocation>
        <location evidence="1">Nucleus</location>
    </subcellularLocation>
</comment>
<gene>
    <name evidence="7" type="ORF">EEDITHA_LOCUS5135</name>
</gene>
<feature type="region of interest" description="Disordered" evidence="5">
    <location>
        <begin position="494"/>
        <end position="565"/>
    </location>
</feature>
<evidence type="ECO:0000256" key="3">
    <source>
        <dbReference type="ARBA" id="ARBA00022771"/>
    </source>
</evidence>
<dbReference type="GO" id="GO:0003677">
    <property type="term" value="F:DNA binding"/>
    <property type="evidence" value="ECO:0007669"/>
    <property type="project" value="InterPro"/>
</dbReference>
<dbReference type="GO" id="GO:0005634">
    <property type="term" value="C:nucleus"/>
    <property type="evidence" value="ECO:0007669"/>
    <property type="project" value="UniProtKB-SubCell"/>
</dbReference>
<keyword evidence="8" id="KW-1185">Reference proteome</keyword>
<dbReference type="PANTHER" id="PTHR19303">
    <property type="entry name" value="TRANSPOSON"/>
    <property type="match status" value="1"/>
</dbReference>
<evidence type="ECO:0000313" key="8">
    <source>
        <dbReference type="Proteomes" id="UP001153954"/>
    </source>
</evidence>
<evidence type="ECO:0000313" key="7">
    <source>
        <dbReference type="EMBL" id="CAH2089039.1"/>
    </source>
</evidence>
<dbReference type="InterPro" id="IPR004875">
    <property type="entry name" value="DDE_SF_endonuclease_dom"/>
</dbReference>
<dbReference type="Gene3D" id="1.10.10.60">
    <property type="entry name" value="Homeodomain-like"/>
    <property type="match status" value="1"/>
</dbReference>
<dbReference type="InterPro" id="IPR007889">
    <property type="entry name" value="HTH_Psq"/>
</dbReference>
<comment type="caution">
    <text evidence="7">The sequence shown here is derived from an EMBL/GenBank/DDBJ whole genome shotgun (WGS) entry which is preliminary data.</text>
</comment>
<proteinExistence type="predicted"/>
<dbReference type="InterPro" id="IPR009057">
    <property type="entry name" value="Homeodomain-like_sf"/>
</dbReference>
<protein>
    <recommendedName>
        <fullName evidence="6">Zinc finger PHD-type domain-containing protein</fullName>
    </recommendedName>
</protein>
<evidence type="ECO:0000259" key="6">
    <source>
        <dbReference type="SMART" id="SM00249"/>
    </source>
</evidence>
<reference evidence="7" key="1">
    <citation type="submission" date="2022-03" db="EMBL/GenBank/DDBJ databases">
        <authorList>
            <person name="Tunstrom K."/>
        </authorList>
    </citation>
    <scope>NUCLEOTIDE SEQUENCE</scope>
</reference>
<dbReference type="Pfam" id="PF05225">
    <property type="entry name" value="HTH_psq"/>
    <property type="match status" value="1"/>
</dbReference>
<accession>A0AAU9TQN1</accession>
<dbReference type="InterPro" id="IPR001965">
    <property type="entry name" value="Znf_PHD"/>
</dbReference>
<dbReference type="SUPFAM" id="SSF46689">
    <property type="entry name" value="Homeodomain-like"/>
    <property type="match status" value="1"/>
</dbReference>
<dbReference type="InterPro" id="IPR011011">
    <property type="entry name" value="Znf_FYVE_PHD"/>
</dbReference>
<dbReference type="GO" id="GO:0008270">
    <property type="term" value="F:zinc ion binding"/>
    <property type="evidence" value="ECO:0007669"/>
    <property type="project" value="UniProtKB-KW"/>
</dbReference>
<dbReference type="InterPro" id="IPR019786">
    <property type="entry name" value="Zinc_finger_PHD-type_CS"/>
</dbReference>
<dbReference type="InterPro" id="IPR050863">
    <property type="entry name" value="CenT-Element_Derived"/>
</dbReference>
<dbReference type="Pfam" id="PF03184">
    <property type="entry name" value="DDE_1"/>
    <property type="match status" value="1"/>
</dbReference>
<keyword evidence="4" id="KW-0862">Zinc</keyword>
<evidence type="ECO:0000256" key="4">
    <source>
        <dbReference type="ARBA" id="ARBA00022833"/>
    </source>
</evidence>
<evidence type="ECO:0000256" key="2">
    <source>
        <dbReference type="ARBA" id="ARBA00022723"/>
    </source>
</evidence>
<feature type="region of interest" description="Disordered" evidence="5">
    <location>
        <begin position="425"/>
        <end position="460"/>
    </location>
</feature>
<dbReference type="AlphaFoldDB" id="A0AAU9TQN1"/>
<feature type="compositionally biased region" description="Polar residues" evidence="5">
    <location>
        <begin position="544"/>
        <end position="556"/>
    </location>
</feature>
<dbReference type="EMBL" id="CAKOGL010000007">
    <property type="protein sequence ID" value="CAH2089039.1"/>
    <property type="molecule type" value="Genomic_DNA"/>
</dbReference>
<feature type="compositionally biased region" description="Polar residues" evidence="5">
    <location>
        <begin position="436"/>
        <end position="447"/>
    </location>
</feature>
<feature type="domain" description="Zinc finger PHD-type" evidence="6">
    <location>
        <begin position="574"/>
        <end position="619"/>
    </location>
</feature>
<sequence>MVSNYKRKSNRGKWTEKNLERAMEEATRTSVRAAAKKYNIPFSTLLRHHKKQCSIKYLGRFRPVFTEEEEIALKNHLNKMDDLFYGLTPSDFKKNVGEFAKKLGKSHRFPKGCAGKDWLAGFRKRHPSVVLRTPEPTSLARARGFNRPQVERFYDLLKELIAKYSLDPTQIYNMDETGIRTSTTKPPKILSSCGKRQVGLISSVERGVLTTVVCCCNAAGSFLPPFFIFKRKRFAPRRLDGAPSGSQGATSDSGWISGPIFQAWLEFLVEKTRPSEQKKILLLLDNHESHKFYPALEYASKNHIIFLSFPPHTTHKLQPLDVAVYGPIKKYFEQEIATFHKAHPGRTITPFDVAPIFNPAYLKGASPMNAISGFRVAGIWPYNRNLFQDCDFAPASITDEPPVNIQSPSGANVQPYSAENTLTSHHVTSENKDSPIPSTSFQVQQHKTPPPTPSVASDEGTLTSAVCGTLTIVDMQSKASNVLASICPIPKAVNQKTTQRKRKSQKAEILTSTPVKEQQKKKFTKSEKREVKKKNLEVTKENKSPSTKLQKPSTSRTNKKQLPLSGSQVSRDYYCTLCKEKYVYPPPEDWIQCCECKEWTHEACSSYIGIGSYFCDECQDL</sequence>